<reference evidence="1" key="1">
    <citation type="submission" date="2015-07" db="EMBL/GenBank/DDBJ databases">
        <title>MeaNS - Measles Nucleotide Surveillance Program.</title>
        <authorList>
            <person name="Tran T."/>
            <person name="Druce J."/>
        </authorList>
    </citation>
    <scope>NUCLEOTIDE SEQUENCE</scope>
    <source>
        <strain evidence="1">UCB-OBI-ISO-001</strain>
        <tissue evidence="1">Gonad</tissue>
    </source>
</reference>
<gene>
    <name evidence="1" type="ORF">OCBIM_22007560mg</name>
</gene>
<name>A0A0L8HTD3_OCTBM</name>
<evidence type="ECO:0000313" key="1">
    <source>
        <dbReference type="EMBL" id="KOF92010.1"/>
    </source>
</evidence>
<dbReference type="AlphaFoldDB" id="A0A0L8HTD3"/>
<sequence length="78" mass="8697">MCTICYTLCVCVLQNVLLVLLQSVLSLYSSTLKQILVSIIPFSPSSNEAIVCKLFIISSEDTYSMTQRCPLQMMLADK</sequence>
<dbReference type="EMBL" id="KQ417427">
    <property type="protein sequence ID" value="KOF92010.1"/>
    <property type="molecule type" value="Genomic_DNA"/>
</dbReference>
<proteinExistence type="predicted"/>
<protein>
    <submittedName>
        <fullName evidence="1">Uncharacterized protein</fullName>
    </submittedName>
</protein>
<organism evidence="1">
    <name type="scientific">Octopus bimaculoides</name>
    <name type="common">California two-spotted octopus</name>
    <dbReference type="NCBI Taxonomy" id="37653"/>
    <lineage>
        <taxon>Eukaryota</taxon>
        <taxon>Metazoa</taxon>
        <taxon>Spiralia</taxon>
        <taxon>Lophotrochozoa</taxon>
        <taxon>Mollusca</taxon>
        <taxon>Cephalopoda</taxon>
        <taxon>Coleoidea</taxon>
        <taxon>Octopodiformes</taxon>
        <taxon>Octopoda</taxon>
        <taxon>Incirrata</taxon>
        <taxon>Octopodidae</taxon>
        <taxon>Octopus</taxon>
    </lineage>
</organism>
<accession>A0A0L8HTD3</accession>